<comment type="subcellular location">
    <subcellularLocation>
        <location evidence="1">Cytoplasm</location>
        <location evidence="1">Cytosol</location>
    </subcellularLocation>
</comment>
<accession>A0A5J9TEE2</accession>
<dbReference type="InterPro" id="IPR017926">
    <property type="entry name" value="GATASE"/>
</dbReference>
<keyword evidence="4" id="KW-0963">Cytoplasm</keyword>
<dbReference type="InterPro" id="IPR044992">
    <property type="entry name" value="ChyE-like"/>
</dbReference>
<dbReference type="Gene3D" id="3.40.50.880">
    <property type="match status" value="1"/>
</dbReference>
<dbReference type="EMBL" id="RWGY01000039">
    <property type="protein sequence ID" value="TVU09577.1"/>
    <property type="molecule type" value="Genomic_DNA"/>
</dbReference>
<dbReference type="InterPro" id="IPR029062">
    <property type="entry name" value="Class_I_gatase-like"/>
</dbReference>
<name>A0A5J9TEE2_9POAL</name>
<dbReference type="GO" id="GO:0005829">
    <property type="term" value="C:cytosol"/>
    <property type="evidence" value="ECO:0007669"/>
    <property type="project" value="UniProtKB-SubCell"/>
</dbReference>
<evidence type="ECO:0000259" key="6">
    <source>
        <dbReference type="Pfam" id="PF00117"/>
    </source>
</evidence>
<reference evidence="7 8" key="1">
    <citation type="journal article" date="2019" name="Sci. Rep.">
        <title>A high-quality genome of Eragrostis curvula grass provides insights into Poaceae evolution and supports new strategies to enhance forage quality.</title>
        <authorList>
            <person name="Carballo J."/>
            <person name="Santos B.A.C.M."/>
            <person name="Zappacosta D."/>
            <person name="Garbus I."/>
            <person name="Selva J.P."/>
            <person name="Gallo C.A."/>
            <person name="Diaz A."/>
            <person name="Albertini E."/>
            <person name="Caccamo M."/>
            <person name="Echenique V."/>
        </authorList>
    </citation>
    <scope>NUCLEOTIDE SEQUENCE [LARGE SCALE GENOMIC DNA]</scope>
    <source>
        <strain evidence="8">cv. Victoria</strain>
        <tissue evidence="7">Leaf</tissue>
    </source>
</reference>
<dbReference type="FunFam" id="3.40.50.880:FF:000040">
    <property type="entry name" value="Gamma-glutamyl peptidase 5"/>
    <property type="match status" value="1"/>
</dbReference>
<dbReference type="Gramene" id="TVU09577">
    <property type="protein sequence ID" value="TVU09577"/>
    <property type="gene ID" value="EJB05_43061"/>
</dbReference>
<gene>
    <name evidence="7" type="ORF">EJB05_43061</name>
</gene>
<comment type="pathway">
    <text evidence="2">Secondary metabolite biosynthesis.</text>
</comment>
<evidence type="ECO:0000256" key="1">
    <source>
        <dbReference type="ARBA" id="ARBA00004514"/>
    </source>
</evidence>
<comment type="caution">
    <text evidence="7">The sequence shown here is derived from an EMBL/GenBank/DDBJ whole genome shotgun (WGS) entry which is preliminary data.</text>
</comment>
<protein>
    <recommendedName>
        <fullName evidence="6">Glutamine amidotransferase domain-containing protein</fullName>
    </recommendedName>
</protein>
<dbReference type="Proteomes" id="UP000324897">
    <property type="component" value="Chromosome 3"/>
</dbReference>
<evidence type="ECO:0000313" key="8">
    <source>
        <dbReference type="Proteomes" id="UP000324897"/>
    </source>
</evidence>
<evidence type="ECO:0000256" key="4">
    <source>
        <dbReference type="ARBA" id="ARBA00022490"/>
    </source>
</evidence>
<sequence length="295" mass="32486">MVVNAVVARKGRRFALLMAAHDSEYVIKKYSGYLNVFVAAFGDAGAGETWDLYRAVDGELPGEEELDRYDGFVISGSPNDAYADDEWILRLCSLVRDLHARRKRVLGVCFGHQVICRALGGRVGRARSGWDIGIREVAIADAQLPRQCRFLDALRELPPRAKITKIHQDEVWDVPAGAEVLASSEKTGVEMFRVGEHMLGVQGHPEYTNDILLSLVNRLLAAGSITVSFAEAVKTQLESTGPDREFWLKLCKSFLKADEASSIADDLYLNDTEAESFTVGDQTSTCVVSSVVICQ</sequence>
<dbReference type="Pfam" id="PF00117">
    <property type="entry name" value="GATase"/>
    <property type="match status" value="1"/>
</dbReference>
<feature type="domain" description="Glutamine amidotransferase" evidence="6">
    <location>
        <begin position="64"/>
        <end position="208"/>
    </location>
</feature>
<dbReference type="SUPFAM" id="SSF52317">
    <property type="entry name" value="Class I glutamine amidotransferase-like"/>
    <property type="match status" value="1"/>
</dbReference>
<comment type="similarity">
    <text evidence="3">Belongs to the peptidase C26 family.</text>
</comment>
<evidence type="ECO:0000256" key="3">
    <source>
        <dbReference type="ARBA" id="ARBA00011083"/>
    </source>
</evidence>
<keyword evidence="8" id="KW-1185">Reference proteome</keyword>
<dbReference type="OrthoDB" id="92161at2759"/>
<dbReference type="GO" id="GO:0019760">
    <property type="term" value="P:glucosinolate metabolic process"/>
    <property type="evidence" value="ECO:0007669"/>
    <property type="project" value="UniProtKB-ARBA"/>
</dbReference>
<dbReference type="GO" id="GO:0008233">
    <property type="term" value="F:peptidase activity"/>
    <property type="evidence" value="ECO:0007669"/>
    <property type="project" value="UniProtKB-ARBA"/>
</dbReference>
<dbReference type="CDD" id="cd01741">
    <property type="entry name" value="GATase1_1"/>
    <property type="match status" value="1"/>
</dbReference>
<dbReference type="PANTHER" id="PTHR42695">
    <property type="entry name" value="GLUTAMINE AMIDOTRANSFERASE YLR126C-RELATED"/>
    <property type="match status" value="1"/>
</dbReference>
<dbReference type="AlphaFoldDB" id="A0A5J9TEE2"/>
<evidence type="ECO:0000256" key="2">
    <source>
        <dbReference type="ARBA" id="ARBA00005179"/>
    </source>
</evidence>
<keyword evidence="5" id="KW-0378">Hydrolase</keyword>
<organism evidence="7 8">
    <name type="scientific">Eragrostis curvula</name>
    <name type="common">weeping love grass</name>
    <dbReference type="NCBI Taxonomy" id="38414"/>
    <lineage>
        <taxon>Eukaryota</taxon>
        <taxon>Viridiplantae</taxon>
        <taxon>Streptophyta</taxon>
        <taxon>Embryophyta</taxon>
        <taxon>Tracheophyta</taxon>
        <taxon>Spermatophyta</taxon>
        <taxon>Magnoliopsida</taxon>
        <taxon>Liliopsida</taxon>
        <taxon>Poales</taxon>
        <taxon>Poaceae</taxon>
        <taxon>PACMAD clade</taxon>
        <taxon>Chloridoideae</taxon>
        <taxon>Eragrostideae</taxon>
        <taxon>Eragrostidinae</taxon>
        <taxon>Eragrostis</taxon>
    </lineage>
</organism>
<evidence type="ECO:0000313" key="7">
    <source>
        <dbReference type="EMBL" id="TVU09577.1"/>
    </source>
</evidence>
<dbReference type="PROSITE" id="PS51273">
    <property type="entry name" value="GATASE_TYPE_1"/>
    <property type="match status" value="1"/>
</dbReference>
<feature type="non-terminal residue" evidence="7">
    <location>
        <position position="1"/>
    </location>
</feature>
<proteinExistence type="inferred from homology"/>
<dbReference type="PANTHER" id="PTHR42695:SF9">
    <property type="entry name" value="GAMMA-GLUTAMYL PEPTIDASE 2-RELATED"/>
    <property type="match status" value="1"/>
</dbReference>
<evidence type="ECO:0000256" key="5">
    <source>
        <dbReference type="ARBA" id="ARBA00022801"/>
    </source>
</evidence>